<evidence type="ECO:0000313" key="4">
    <source>
        <dbReference type="Proteomes" id="UP000265618"/>
    </source>
</evidence>
<proteinExistence type="predicted"/>
<gene>
    <name evidence="3" type="ORF">KIPB_011941</name>
</gene>
<organism evidence="3 4">
    <name type="scientific">Kipferlia bialata</name>
    <dbReference type="NCBI Taxonomy" id="797122"/>
    <lineage>
        <taxon>Eukaryota</taxon>
        <taxon>Metamonada</taxon>
        <taxon>Carpediemonas-like organisms</taxon>
        <taxon>Kipferlia</taxon>
    </lineage>
</organism>
<dbReference type="OrthoDB" id="2414538at2759"/>
<protein>
    <recommendedName>
        <fullName evidence="2">C4-type zinc-finger of DNA polymerase delta domain-containing protein</fullName>
    </recommendedName>
</protein>
<comment type="catalytic activity">
    <reaction evidence="1">
        <text>DNA(n) + a 2'-deoxyribonucleoside 5'-triphosphate = DNA(n+1) + diphosphate</text>
        <dbReference type="Rhea" id="RHEA:22508"/>
        <dbReference type="Rhea" id="RHEA-COMP:17339"/>
        <dbReference type="Rhea" id="RHEA-COMP:17340"/>
        <dbReference type="ChEBI" id="CHEBI:33019"/>
        <dbReference type="ChEBI" id="CHEBI:61560"/>
        <dbReference type="ChEBI" id="CHEBI:173112"/>
        <dbReference type="EC" id="2.7.7.7"/>
    </reaction>
</comment>
<dbReference type="AlphaFoldDB" id="A0A391NQW5"/>
<dbReference type="GO" id="GO:0003887">
    <property type="term" value="F:DNA-directed DNA polymerase activity"/>
    <property type="evidence" value="ECO:0007669"/>
    <property type="project" value="UniProtKB-EC"/>
</dbReference>
<evidence type="ECO:0000259" key="2">
    <source>
        <dbReference type="Pfam" id="PF14260"/>
    </source>
</evidence>
<comment type="caution">
    <text evidence="3">The sequence shown here is derived from an EMBL/GenBank/DDBJ whole genome shotgun (WGS) entry which is preliminary data.</text>
</comment>
<evidence type="ECO:0000256" key="1">
    <source>
        <dbReference type="ARBA" id="ARBA00049244"/>
    </source>
</evidence>
<reference evidence="3 4" key="1">
    <citation type="journal article" date="2018" name="PLoS ONE">
        <title>The draft genome of Kipferlia bialata reveals reductive genome evolution in fornicate parasites.</title>
        <authorList>
            <person name="Tanifuji G."/>
            <person name="Takabayashi S."/>
            <person name="Kume K."/>
            <person name="Takagi M."/>
            <person name="Nakayama T."/>
            <person name="Kamikawa R."/>
            <person name="Inagaki Y."/>
            <person name="Hashimoto T."/>
        </authorList>
    </citation>
    <scope>NUCLEOTIDE SEQUENCE [LARGE SCALE GENOMIC DNA]</scope>
    <source>
        <strain evidence="3">NY0173</strain>
    </source>
</reference>
<evidence type="ECO:0000313" key="3">
    <source>
        <dbReference type="EMBL" id="GCA63797.1"/>
    </source>
</evidence>
<feature type="domain" description="C4-type zinc-finger of DNA polymerase delta" evidence="2">
    <location>
        <begin position="6"/>
        <end position="39"/>
    </location>
</feature>
<dbReference type="EMBL" id="BDIP01005074">
    <property type="protein sequence ID" value="GCA63797.1"/>
    <property type="molecule type" value="Genomic_DNA"/>
</dbReference>
<accession>A0A391NQW5</accession>
<sequence length="61" mass="7225">YNLLLHKYSRVWANCQACSGSKFDKAKCMSSDCPVYFARVQVRRDIEDTLAQMDGFKEWKW</sequence>
<dbReference type="InterPro" id="IPR025687">
    <property type="entry name" value="Znf-C4pol"/>
</dbReference>
<keyword evidence="4" id="KW-1185">Reference proteome</keyword>
<dbReference type="Pfam" id="PF14260">
    <property type="entry name" value="zf-C4pol"/>
    <property type="match status" value="1"/>
</dbReference>
<name>A0A391NQW5_9EUKA</name>
<feature type="non-terminal residue" evidence="3">
    <location>
        <position position="1"/>
    </location>
</feature>
<dbReference type="Proteomes" id="UP000265618">
    <property type="component" value="Unassembled WGS sequence"/>
</dbReference>